<reference evidence="2" key="1">
    <citation type="submission" date="2023-06" db="EMBL/GenBank/DDBJ databases">
        <title>Genome-scale phylogeny and comparative genomics of the fungal order Sordariales.</title>
        <authorList>
            <consortium name="Lawrence Berkeley National Laboratory"/>
            <person name="Hensen N."/>
            <person name="Bonometti L."/>
            <person name="Westerberg I."/>
            <person name="Brannstrom I.O."/>
            <person name="Guillou S."/>
            <person name="Cros-Aarteil S."/>
            <person name="Calhoun S."/>
            <person name="Haridas S."/>
            <person name="Kuo A."/>
            <person name="Mondo S."/>
            <person name="Pangilinan J."/>
            <person name="Riley R."/>
            <person name="LaButti K."/>
            <person name="Andreopoulos B."/>
            <person name="Lipzen A."/>
            <person name="Chen C."/>
            <person name="Yanf M."/>
            <person name="Daum C."/>
            <person name="Ng V."/>
            <person name="Clum A."/>
            <person name="Steindorff A."/>
            <person name="Ohm R."/>
            <person name="Martin F."/>
            <person name="Silar P."/>
            <person name="Natvig D."/>
            <person name="Lalanne C."/>
            <person name="Gautier V."/>
            <person name="Ament-velasquez S.L."/>
            <person name="Kruys A."/>
            <person name="Hutchinson M.I."/>
            <person name="Powell A.J."/>
            <person name="Barry K."/>
            <person name="Miller A.N."/>
            <person name="Grigoriev I.V."/>
            <person name="Debuchy R."/>
            <person name="Gladieux P."/>
            <person name="Thoren M.H."/>
            <person name="Johannesson H."/>
        </authorList>
    </citation>
    <scope>NUCLEOTIDE SEQUENCE</scope>
    <source>
        <strain evidence="2">SMH3391-2</strain>
    </source>
</reference>
<evidence type="ECO:0000313" key="2">
    <source>
        <dbReference type="EMBL" id="KAK0615593.1"/>
    </source>
</evidence>
<evidence type="ECO:0000313" key="3">
    <source>
        <dbReference type="Proteomes" id="UP001174934"/>
    </source>
</evidence>
<comment type="caution">
    <text evidence="2">The sequence shown here is derived from an EMBL/GenBank/DDBJ whole genome shotgun (WGS) entry which is preliminary data.</text>
</comment>
<feature type="region of interest" description="Disordered" evidence="1">
    <location>
        <begin position="1"/>
        <end position="115"/>
    </location>
</feature>
<gene>
    <name evidence="2" type="ORF">B0T17DRAFT_497313</name>
</gene>
<feature type="non-terminal residue" evidence="2">
    <location>
        <position position="1"/>
    </location>
</feature>
<proteinExistence type="predicted"/>
<organism evidence="2 3">
    <name type="scientific">Bombardia bombarda</name>
    <dbReference type="NCBI Taxonomy" id="252184"/>
    <lineage>
        <taxon>Eukaryota</taxon>
        <taxon>Fungi</taxon>
        <taxon>Dikarya</taxon>
        <taxon>Ascomycota</taxon>
        <taxon>Pezizomycotina</taxon>
        <taxon>Sordariomycetes</taxon>
        <taxon>Sordariomycetidae</taxon>
        <taxon>Sordariales</taxon>
        <taxon>Lasiosphaeriaceae</taxon>
        <taxon>Bombardia</taxon>
    </lineage>
</organism>
<feature type="compositionally biased region" description="Low complexity" evidence="1">
    <location>
        <begin position="74"/>
        <end position="92"/>
    </location>
</feature>
<feature type="compositionally biased region" description="Polar residues" evidence="1">
    <location>
        <begin position="16"/>
        <end position="25"/>
    </location>
</feature>
<sequence>SAMSRLSPVDRPLSRVSLTPSNRTYHSFHDSEHREPGAAPASRPPTTPLSKDYDRPPTVQEMRRQDSGYESMARPNSQSSRRRTSTASVTSSTHRRRPRPAAQRSPKSGSVSYLPRHSISPHRVYRTQQSHQPQQPVTTYFHFPSFTASEPTLDETEMVTNTHSNYASGSSCYPPTTSEQSPSYPLPPQTTHYWTSDRTRKLEYAAIDAASRGVRGWVRRHIVPDCFIPKEKRRIGFEDDRGSVVRYRLDLDDDGGPEKSNDGSKDERAAAKSWWFSFRARY</sequence>
<feature type="region of interest" description="Disordered" evidence="1">
    <location>
        <begin position="249"/>
        <end position="269"/>
    </location>
</feature>
<feature type="compositionally biased region" description="Basic and acidic residues" evidence="1">
    <location>
        <begin position="27"/>
        <end position="36"/>
    </location>
</feature>
<keyword evidence="3" id="KW-1185">Reference proteome</keyword>
<name>A0AA40BVV8_9PEZI</name>
<evidence type="ECO:0000256" key="1">
    <source>
        <dbReference type="SAM" id="MobiDB-lite"/>
    </source>
</evidence>
<feature type="compositionally biased region" description="Basic and acidic residues" evidence="1">
    <location>
        <begin position="51"/>
        <end position="67"/>
    </location>
</feature>
<protein>
    <submittedName>
        <fullName evidence="2">Uncharacterized protein</fullName>
    </submittedName>
</protein>
<dbReference type="Proteomes" id="UP001174934">
    <property type="component" value="Unassembled WGS sequence"/>
</dbReference>
<dbReference type="AlphaFoldDB" id="A0AA40BVV8"/>
<accession>A0AA40BVV8</accession>
<dbReference type="EMBL" id="JAULSR010000006">
    <property type="protein sequence ID" value="KAK0615593.1"/>
    <property type="molecule type" value="Genomic_DNA"/>
</dbReference>